<dbReference type="Pfam" id="PF06054">
    <property type="entry name" value="CoiA_nuc"/>
    <property type="match status" value="1"/>
</dbReference>
<comment type="caution">
    <text evidence="2">The sequence shown here is derived from an EMBL/GenBank/DDBJ whole genome shotgun (WGS) entry which is preliminary data.</text>
</comment>
<evidence type="ECO:0000259" key="1">
    <source>
        <dbReference type="Pfam" id="PF06054"/>
    </source>
</evidence>
<dbReference type="Proteomes" id="UP001183809">
    <property type="component" value="Unassembled WGS sequence"/>
</dbReference>
<keyword evidence="3" id="KW-1185">Reference proteome</keyword>
<evidence type="ECO:0000313" key="3">
    <source>
        <dbReference type="Proteomes" id="UP001183809"/>
    </source>
</evidence>
<feature type="domain" description="Competence protein CoiA nuclease-like" evidence="1">
    <location>
        <begin position="6"/>
        <end position="78"/>
    </location>
</feature>
<gene>
    <name evidence="2" type="ORF">RM764_38575</name>
</gene>
<sequence length="128" mass="14405">MENFVELGYHAQMEVVHHEAGRRVDVAVALTGSTGRQRNVAVEVQDSPIQVDTMQARGRLDRALGYDATAWIFSRHRADALLRAEPGRTQVRAPEEMLWVVDRTGQGMHIIDPEARSIRRIVFGSVFP</sequence>
<reference evidence="3" key="1">
    <citation type="submission" date="2023-07" db="EMBL/GenBank/DDBJ databases">
        <title>30 novel species of actinomycetes from the DSMZ collection.</title>
        <authorList>
            <person name="Nouioui I."/>
        </authorList>
    </citation>
    <scope>NUCLEOTIDE SEQUENCE [LARGE SCALE GENOMIC DNA]</scope>
    <source>
        <strain evidence="3">DSM 41699</strain>
    </source>
</reference>
<dbReference type="InterPro" id="IPR010330">
    <property type="entry name" value="CoiA_nuc"/>
</dbReference>
<protein>
    <recommendedName>
        <fullName evidence="1">Competence protein CoiA nuclease-like domain-containing protein</fullName>
    </recommendedName>
</protein>
<dbReference type="EMBL" id="JAVREY010000085">
    <property type="protein sequence ID" value="MDT0468816.1"/>
    <property type="molecule type" value="Genomic_DNA"/>
</dbReference>
<name>A0ABU2U6F5_9ACTN</name>
<proteinExistence type="predicted"/>
<evidence type="ECO:0000313" key="2">
    <source>
        <dbReference type="EMBL" id="MDT0468816.1"/>
    </source>
</evidence>
<organism evidence="2 3">
    <name type="scientific">Streptomyces gibsoniae</name>
    <dbReference type="NCBI Taxonomy" id="3075529"/>
    <lineage>
        <taxon>Bacteria</taxon>
        <taxon>Bacillati</taxon>
        <taxon>Actinomycetota</taxon>
        <taxon>Actinomycetes</taxon>
        <taxon>Kitasatosporales</taxon>
        <taxon>Streptomycetaceae</taxon>
        <taxon>Streptomyces</taxon>
    </lineage>
</organism>
<dbReference type="RefSeq" id="WP_311700260.1">
    <property type="nucleotide sequence ID" value="NZ_JAVREY010000085.1"/>
</dbReference>
<accession>A0ABU2U6F5</accession>